<proteinExistence type="predicted"/>
<dbReference type="GO" id="GO:0003677">
    <property type="term" value="F:DNA binding"/>
    <property type="evidence" value="ECO:0007669"/>
    <property type="project" value="UniProtKB-KW"/>
</dbReference>
<organism evidence="5 6">
    <name type="scientific">Lasallia pustulata</name>
    <dbReference type="NCBI Taxonomy" id="136370"/>
    <lineage>
        <taxon>Eukaryota</taxon>
        <taxon>Fungi</taxon>
        <taxon>Dikarya</taxon>
        <taxon>Ascomycota</taxon>
        <taxon>Pezizomycotina</taxon>
        <taxon>Lecanoromycetes</taxon>
        <taxon>OSLEUM clade</taxon>
        <taxon>Umbilicariomycetidae</taxon>
        <taxon>Umbilicariales</taxon>
        <taxon>Umbilicariaceae</taxon>
        <taxon>Lasallia</taxon>
    </lineage>
</organism>
<dbReference type="Pfam" id="PF11951">
    <property type="entry name" value="Fungal_trans_2"/>
    <property type="match status" value="1"/>
</dbReference>
<accession>A0A5M8PZH1</accession>
<evidence type="ECO:0000256" key="3">
    <source>
        <dbReference type="ARBA" id="ARBA00023163"/>
    </source>
</evidence>
<evidence type="ECO:0000313" key="5">
    <source>
        <dbReference type="EMBL" id="KAA6414502.1"/>
    </source>
</evidence>
<evidence type="ECO:0000256" key="2">
    <source>
        <dbReference type="ARBA" id="ARBA00023125"/>
    </source>
</evidence>
<dbReference type="AlphaFoldDB" id="A0A5M8PZH1"/>
<gene>
    <name evidence="5" type="ORF">FRX48_01251</name>
</gene>
<keyword evidence="3" id="KW-0804">Transcription</keyword>
<evidence type="ECO:0000256" key="1">
    <source>
        <dbReference type="ARBA" id="ARBA00023015"/>
    </source>
</evidence>
<dbReference type="InterPro" id="IPR021858">
    <property type="entry name" value="Fun_TF"/>
</dbReference>
<keyword evidence="1" id="KW-0805">Transcription regulation</keyword>
<dbReference type="Proteomes" id="UP000324767">
    <property type="component" value="Unassembled WGS sequence"/>
</dbReference>
<evidence type="ECO:0000256" key="4">
    <source>
        <dbReference type="ARBA" id="ARBA00023242"/>
    </source>
</evidence>
<keyword evidence="4" id="KW-0539">Nucleus</keyword>
<name>A0A5M8PZH1_9LECA</name>
<sequence>MIRALESTMSEESAWRTTTFNWFDAITATADDRESQLQNSISPSASEWPLVNLAGCDRRLFSTIAKLGRLNLLSKGKSVSRCLNAVPNILPSTSPYSKFWPELRIINSSFSSWSLDATTPPPSFHFDPITSSDLNHIKLRHISEAFRYAALLYTKRLAYASFPSSAASFQYLPLQVLHHIEQLKPAVSLLWPFYITGIECVNEEHRELIRKRCLFVRRDAGFLIVTTVLEL</sequence>
<dbReference type="PANTHER" id="PTHR31069">
    <property type="entry name" value="OLEATE-ACTIVATED TRANSCRIPTION FACTOR 1-RELATED"/>
    <property type="match status" value="1"/>
</dbReference>
<comment type="caution">
    <text evidence="5">The sequence shown here is derived from an EMBL/GenBank/DDBJ whole genome shotgun (WGS) entry which is preliminary data.</text>
</comment>
<protein>
    <submittedName>
        <fullName evidence="5">Uncharacterized protein</fullName>
    </submittedName>
</protein>
<evidence type="ECO:0000313" key="6">
    <source>
        <dbReference type="Proteomes" id="UP000324767"/>
    </source>
</evidence>
<dbReference type="OrthoDB" id="3431704at2759"/>
<reference evidence="5 6" key="1">
    <citation type="submission" date="2019-09" db="EMBL/GenBank/DDBJ databases">
        <title>The hologenome of the rock-dwelling lichen Lasallia pustulata.</title>
        <authorList>
            <person name="Greshake Tzovaras B."/>
            <person name="Segers F."/>
            <person name="Bicker A."/>
            <person name="Dal Grande F."/>
            <person name="Otte J."/>
            <person name="Hankeln T."/>
            <person name="Schmitt I."/>
            <person name="Ebersberger I."/>
        </authorList>
    </citation>
    <scope>NUCLEOTIDE SEQUENCE [LARGE SCALE GENOMIC DNA]</scope>
    <source>
        <strain evidence="5">A1-1</strain>
    </source>
</reference>
<dbReference type="PANTHER" id="PTHR31069:SF28">
    <property type="entry name" value="ZN(II)2CYS6 TRANSCRIPTION FACTOR (EUROFUNG)"/>
    <property type="match status" value="1"/>
</dbReference>
<dbReference type="InterPro" id="IPR050675">
    <property type="entry name" value="OAF3"/>
</dbReference>
<keyword evidence="2" id="KW-0238">DNA-binding</keyword>
<dbReference type="EMBL" id="VXIT01000002">
    <property type="protein sequence ID" value="KAA6414502.1"/>
    <property type="molecule type" value="Genomic_DNA"/>
</dbReference>